<dbReference type="OrthoDB" id="6275295at2759"/>
<evidence type="ECO:0000259" key="5">
    <source>
        <dbReference type="PROSITE" id="PS51025"/>
    </source>
</evidence>
<dbReference type="EMBL" id="SEOQ01000032">
    <property type="protein sequence ID" value="TFY71906.1"/>
    <property type="molecule type" value="Genomic_DNA"/>
</dbReference>
<feature type="domain" description="PWI" evidence="5">
    <location>
        <begin position="863"/>
        <end position="961"/>
    </location>
</feature>
<dbReference type="InterPro" id="IPR012677">
    <property type="entry name" value="Nucleotide-bd_a/b_plait_sf"/>
</dbReference>
<proteinExistence type="inferred from homology"/>
<dbReference type="InterPro" id="IPR034268">
    <property type="entry name" value="RBM25_RRM"/>
</dbReference>
<comment type="caution">
    <text evidence="7">The sequence shown here is derived from an EMBL/GenBank/DDBJ whole genome shotgun (WGS) entry which is preliminary data.</text>
</comment>
<dbReference type="Pfam" id="PF01480">
    <property type="entry name" value="PWI"/>
    <property type="match status" value="1"/>
</dbReference>
<feature type="domain" description="Fe2OG dioxygenase" evidence="6">
    <location>
        <begin position="179"/>
        <end position="284"/>
    </location>
</feature>
<comment type="similarity">
    <text evidence="1">Belongs to the alkB family.</text>
</comment>
<dbReference type="InterPro" id="IPR035979">
    <property type="entry name" value="RBD_domain_sf"/>
</dbReference>
<evidence type="ECO:0000313" key="8">
    <source>
        <dbReference type="Proteomes" id="UP000298327"/>
    </source>
</evidence>
<organism evidence="7 8">
    <name type="scientific">Dentipellis fragilis</name>
    <dbReference type="NCBI Taxonomy" id="205917"/>
    <lineage>
        <taxon>Eukaryota</taxon>
        <taxon>Fungi</taxon>
        <taxon>Dikarya</taxon>
        <taxon>Basidiomycota</taxon>
        <taxon>Agaricomycotina</taxon>
        <taxon>Agaricomycetes</taxon>
        <taxon>Russulales</taxon>
        <taxon>Hericiaceae</taxon>
        <taxon>Dentipellis</taxon>
    </lineage>
</organism>
<dbReference type="Gene3D" id="1.20.1390.10">
    <property type="entry name" value="PWI domain"/>
    <property type="match status" value="1"/>
</dbReference>
<dbReference type="PROSITE" id="PS50102">
    <property type="entry name" value="RRM"/>
    <property type="match status" value="1"/>
</dbReference>
<dbReference type="Gene3D" id="2.60.120.330">
    <property type="entry name" value="B-lactam Antibiotic, Isopenicillin N Synthase, Chain"/>
    <property type="match status" value="1"/>
</dbReference>
<dbReference type="InterPro" id="IPR044861">
    <property type="entry name" value="IPNS-like_FE2OG_OXY"/>
</dbReference>
<dbReference type="STRING" id="205917.A0A4Y9ZAN2"/>
<dbReference type="Proteomes" id="UP000298327">
    <property type="component" value="Unassembled WGS sequence"/>
</dbReference>
<evidence type="ECO:0000259" key="4">
    <source>
        <dbReference type="PROSITE" id="PS50102"/>
    </source>
</evidence>
<dbReference type="PROSITE" id="PS51025">
    <property type="entry name" value="PWI"/>
    <property type="match status" value="1"/>
</dbReference>
<reference evidence="7 8" key="1">
    <citation type="submission" date="2019-02" db="EMBL/GenBank/DDBJ databases">
        <title>Genome sequencing of the rare red list fungi Dentipellis fragilis.</title>
        <authorList>
            <person name="Buettner E."/>
            <person name="Kellner H."/>
        </authorList>
    </citation>
    <scope>NUCLEOTIDE SEQUENCE [LARGE SCALE GENOMIC DNA]</scope>
    <source>
        <strain evidence="7 8">DSM 105465</strain>
    </source>
</reference>
<dbReference type="SUPFAM" id="SSF54928">
    <property type="entry name" value="RNA-binding domain, RBD"/>
    <property type="match status" value="1"/>
</dbReference>
<dbReference type="PANTHER" id="PTHR18806">
    <property type="entry name" value="RBM25 PROTEIN"/>
    <property type="match status" value="1"/>
</dbReference>
<name>A0A4Y9ZAN2_9AGAM</name>
<dbReference type="CDD" id="cd12446">
    <property type="entry name" value="RRM_RBM25"/>
    <property type="match status" value="1"/>
</dbReference>
<dbReference type="Pfam" id="PF14226">
    <property type="entry name" value="DIOX_N"/>
    <property type="match status" value="1"/>
</dbReference>
<dbReference type="InterPro" id="IPR026992">
    <property type="entry name" value="DIOX_N"/>
</dbReference>
<dbReference type="InterPro" id="IPR052768">
    <property type="entry name" value="RBM25"/>
</dbReference>
<dbReference type="GO" id="GO:0005681">
    <property type="term" value="C:spliceosomal complex"/>
    <property type="evidence" value="ECO:0007669"/>
    <property type="project" value="TreeGrafter"/>
</dbReference>
<evidence type="ECO:0000259" key="6">
    <source>
        <dbReference type="PROSITE" id="PS51471"/>
    </source>
</evidence>
<feature type="compositionally biased region" description="Basic and acidic residues" evidence="3">
    <location>
        <begin position="567"/>
        <end position="578"/>
    </location>
</feature>
<evidence type="ECO:0000256" key="1">
    <source>
        <dbReference type="ARBA" id="ARBA00007879"/>
    </source>
</evidence>
<evidence type="ECO:0008006" key="9">
    <source>
        <dbReference type="Google" id="ProtNLM"/>
    </source>
</evidence>
<dbReference type="AlphaFoldDB" id="A0A4Y9ZAN2"/>
<evidence type="ECO:0000313" key="7">
    <source>
        <dbReference type="EMBL" id="TFY71906.1"/>
    </source>
</evidence>
<dbReference type="InterPro" id="IPR005123">
    <property type="entry name" value="Oxoglu/Fe-dep_dioxygenase_dom"/>
</dbReference>
<accession>A0A4Y9ZAN2</accession>
<dbReference type="Gene3D" id="3.30.70.330">
    <property type="match status" value="1"/>
</dbReference>
<feature type="compositionally biased region" description="Low complexity" evidence="3">
    <location>
        <begin position="595"/>
        <end position="605"/>
    </location>
</feature>
<evidence type="ECO:0000256" key="2">
    <source>
        <dbReference type="PROSITE-ProRule" id="PRU00176"/>
    </source>
</evidence>
<dbReference type="InterPro" id="IPR000504">
    <property type="entry name" value="RRM_dom"/>
</dbReference>
<dbReference type="SMART" id="SM00360">
    <property type="entry name" value="RRM"/>
    <property type="match status" value="1"/>
</dbReference>
<dbReference type="Pfam" id="PF00076">
    <property type="entry name" value="RRM_1"/>
    <property type="match status" value="1"/>
</dbReference>
<dbReference type="SMART" id="SM00311">
    <property type="entry name" value="PWI"/>
    <property type="match status" value="1"/>
</dbReference>
<dbReference type="SUPFAM" id="SSF51197">
    <property type="entry name" value="Clavaminate synthase-like"/>
    <property type="match status" value="1"/>
</dbReference>
<sequence length="963" mass="108039">MPAIAYPAFPEDVPTVPLLVIDYALIKAGDKQEIDRLWKAATELGFWYLKNHGAEDLTDPMFEMGHETMDLPLDEKMKFEQGDGGMSFGYKSTGANAIDESGQKDAVEFINVAKDDVQAWPNHVHRTYPSTVNARMESTIQPFVEKSLEVNSTLLAIFNERLGLPEGALAAQHVRAKQSGSETRVIKSPPQPEIFPDKATLGAHTDFGSLSFLHNRLGGLQVLPPGSDGWKYVKPVPGHAICNLGDAMSIFSGGVLRSNLHRVVAPPKAQKAFTRWSLVFFTRPNDDAVLQPLADQSAMVKDAVDKATPGKYDTKVTSKEWFARRIKNQRVNNRTVSSSGVIAIRAGLSFPALATIGRLGLRPPLPSYGQGPSMSALAQQQQIHNFVPPQAQKQVTLFVGSISGGITDAFLNQLLTACGPVKSFKRLITPANKPQGFGFAEFEDPDSALRAMSLLNNVELPALEDGCVNKKLLIKADEKTKMFLDAYQAQRMKTDADEEATKRSKSRVVELVEEINRTSQEASTNGLLDKEKYVIPPHLHDLQEADLPETQRGLVISEIAQFRERAAKREREKMRDVKQALPAAPSGPKVREWGKPQQGQGVPQPTALGKDAQGYSKPVGFVKAETREEIHGERQLPGKTTKTDEELEAERKEARRRDEESSFRDRERRYEPRERARIQALERSIARDRATKEAEDRDKIEMRQRLDVWDDDESDEPFYTERARWRAARTRRLAAEEAADAESRAFEEREAENLRRESEAFLARQMDEMQALAEEQRKAGMLLDDGAPVKLHVSLAAAVEAAPAKTKAKENAPTLFGNEEEDEEVSRKKKVPLVKLDFSATNNEEKAKERLERIRASVPEDKETLFKSKVRWDGVTDNMIDRKFEPLVKRLMVKYLGELEDDDLVMFVLEHLKDHKSPQKLIEGLEPVLEEEAAELAINVWRQVIFESMAYGEGLHTERMLIA</sequence>
<evidence type="ECO:0000256" key="3">
    <source>
        <dbReference type="SAM" id="MobiDB-lite"/>
    </source>
</evidence>
<dbReference type="GO" id="GO:0003729">
    <property type="term" value="F:mRNA binding"/>
    <property type="evidence" value="ECO:0007669"/>
    <property type="project" value="TreeGrafter"/>
</dbReference>
<dbReference type="PROSITE" id="PS51471">
    <property type="entry name" value="FE2OG_OXY"/>
    <property type="match status" value="1"/>
</dbReference>
<dbReference type="InterPro" id="IPR027443">
    <property type="entry name" value="IPNS-like_sf"/>
</dbReference>
<dbReference type="Pfam" id="PF03171">
    <property type="entry name" value="2OG-FeII_Oxy"/>
    <property type="match status" value="1"/>
</dbReference>
<feature type="region of interest" description="Disordered" evidence="3">
    <location>
        <begin position="567"/>
        <end position="675"/>
    </location>
</feature>
<protein>
    <recommendedName>
        <fullName evidence="9">PWI domain-containing protein</fullName>
    </recommendedName>
</protein>
<feature type="domain" description="RRM" evidence="4">
    <location>
        <begin position="395"/>
        <end position="479"/>
    </location>
</feature>
<keyword evidence="8" id="KW-1185">Reference proteome</keyword>
<gene>
    <name evidence="7" type="ORF">EVG20_g1119</name>
</gene>
<feature type="compositionally biased region" description="Basic and acidic residues" evidence="3">
    <location>
        <begin position="624"/>
        <end position="675"/>
    </location>
</feature>
<dbReference type="InterPro" id="IPR002483">
    <property type="entry name" value="PWI_dom"/>
</dbReference>
<keyword evidence="2" id="KW-0694">RNA-binding</keyword>
<dbReference type="PANTHER" id="PTHR18806:SF4">
    <property type="entry name" value="RNA-BINDING PROTEIN 25"/>
    <property type="match status" value="1"/>
</dbReference>